<dbReference type="Proteomes" id="UP000790787">
    <property type="component" value="Chromosome 6"/>
</dbReference>
<name>A0AC58USS5_TOBAC</name>
<organism evidence="1 2">
    <name type="scientific">Nicotiana tabacum</name>
    <name type="common">Common tobacco</name>
    <dbReference type="NCBI Taxonomy" id="4097"/>
    <lineage>
        <taxon>Eukaryota</taxon>
        <taxon>Viridiplantae</taxon>
        <taxon>Streptophyta</taxon>
        <taxon>Embryophyta</taxon>
        <taxon>Tracheophyta</taxon>
        <taxon>Spermatophyta</taxon>
        <taxon>Magnoliopsida</taxon>
        <taxon>eudicotyledons</taxon>
        <taxon>Gunneridae</taxon>
        <taxon>Pentapetalae</taxon>
        <taxon>asterids</taxon>
        <taxon>lamiids</taxon>
        <taxon>Solanales</taxon>
        <taxon>Solanaceae</taxon>
        <taxon>Nicotianoideae</taxon>
        <taxon>Nicotianeae</taxon>
        <taxon>Nicotiana</taxon>
    </lineage>
</organism>
<accession>A0AC58USS5</accession>
<proteinExistence type="predicted"/>
<sequence length="219" mass="24654">MSIVKCLMVVVVKEHWSLSQLDVNNAFLHGNLNEEVDMKLPQGLSVSTSSTYVPFMVLGRLLGNDMSSNPRLGIEVCHVSGEVVLNQKKFVSNLLQWFGYTSVTPMVCPLELHTKLHVDSGDLLPTPESYRSLGTMDLGLNYSDSLGFSITAYSDNDWATCPNTRKALSKVVAKLTWFSSLLNDFVVPVMLYFYVFCDNHDALHIARNLVFHERIEYIE</sequence>
<reference evidence="2" key="2">
    <citation type="submission" date="2025-08" db="UniProtKB">
        <authorList>
            <consortium name="RefSeq"/>
        </authorList>
    </citation>
    <scope>IDENTIFICATION</scope>
    <source>
        <tissue evidence="2">Leaf</tissue>
    </source>
</reference>
<reference evidence="1" key="1">
    <citation type="journal article" date="2014" name="Nat. Commun.">
        <title>The tobacco genome sequence and its comparison with those of tomato and potato.</title>
        <authorList>
            <person name="Sierro N."/>
            <person name="Battey J.N."/>
            <person name="Ouadi S."/>
            <person name="Bakaher N."/>
            <person name="Bovet L."/>
            <person name="Willig A."/>
            <person name="Goepfert S."/>
            <person name="Peitsch M.C."/>
            <person name="Ivanov N.V."/>
        </authorList>
    </citation>
    <scope>NUCLEOTIDE SEQUENCE [LARGE SCALE GENOMIC DNA]</scope>
</reference>
<evidence type="ECO:0000313" key="2">
    <source>
        <dbReference type="RefSeq" id="XP_075112555.1"/>
    </source>
</evidence>
<dbReference type="RefSeq" id="XP_075112555.1">
    <property type="nucleotide sequence ID" value="XM_075256454.1"/>
</dbReference>
<evidence type="ECO:0000313" key="1">
    <source>
        <dbReference type="Proteomes" id="UP000790787"/>
    </source>
</evidence>
<protein>
    <submittedName>
        <fullName evidence="2">Uncharacterized protein LOC142182277</fullName>
    </submittedName>
</protein>
<keyword evidence="1" id="KW-1185">Reference proteome</keyword>
<gene>
    <name evidence="2" type="primary">LOC142182277</name>
</gene>